<gene>
    <name evidence="2" type="ordered locus">BMA0151</name>
</gene>
<evidence type="ECO:0000313" key="3">
    <source>
        <dbReference type="Proteomes" id="UP000006693"/>
    </source>
</evidence>
<name>A0A0H2WHJ7_BURMA</name>
<evidence type="ECO:0000313" key="2">
    <source>
        <dbReference type="EMBL" id="AAU48973.1"/>
    </source>
</evidence>
<feature type="region of interest" description="Disordered" evidence="1">
    <location>
        <begin position="49"/>
        <end position="84"/>
    </location>
</feature>
<dbReference type="EMBL" id="CP000010">
    <property type="protein sequence ID" value="AAU48973.1"/>
    <property type="molecule type" value="Genomic_DNA"/>
</dbReference>
<proteinExistence type="predicted"/>
<protein>
    <submittedName>
        <fullName evidence="2">Uncharacterized protein</fullName>
    </submittedName>
</protein>
<accession>A0A0H2WHJ7</accession>
<evidence type="ECO:0000256" key="1">
    <source>
        <dbReference type="SAM" id="MobiDB-lite"/>
    </source>
</evidence>
<reference evidence="2 3" key="1">
    <citation type="journal article" date="2004" name="Proc. Natl. Acad. Sci. U.S.A.">
        <title>Structural flexibility in the Burkholderia mallei genome.</title>
        <authorList>
            <person name="Nierman W.C."/>
            <person name="DeShazer D."/>
            <person name="Kim H.S."/>
            <person name="Tettelin H."/>
            <person name="Nelson K.E."/>
            <person name="Feldblyum T."/>
            <person name="Ulrich R.L."/>
            <person name="Ronning C.M."/>
            <person name="Brinkac L.M."/>
            <person name="Daugherty S.C."/>
            <person name="Davidsen T.D."/>
            <person name="Deboy R.T."/>
            <person name="Dimitrov G."/>
            <person name="Dodson R.J."/>
            <person name="Durkin A.S."/>
            <person name="Gwinn M.L."/>
            <person name="Haft D.H."/>
            <person name="Khouri H."/>
            <person name="Kolonay J.F."/>
            <person name="Madupu R."/>
            <person name="Mohammoud Y."/>
            <person name="Nelson W.C."/>
            <person name="Radune D."/>
            <person name="Romero C.M."/>
            <person name="Sarria S."/>
            <person name="Selengut J."/>
            <person name="Shamblin C."/>
            <person name="Sullivan S.A."/>
            <person name="White O."/>
            <person name="Yu Y."/>
            <person name="Zafar N."/>
            <person name="Zhou L."/>
            <person name="Fraser C.M."/>
        </authorList>
    </citation>
    <scope>NUCLEOTIDE SEQUENCE [LARGE SCALE GENOMIC DNA]</scope>
    <source>
        <strain evidence="2 3">ATCC 23344</strain>
    </source>
</reference>
<keyword evidence="3" id="KW-1185">Reference proteome</keyword>
<dbReference type="Proteomes" id="UP000006693">
    <property type="component" value="Chromosome 1"/>
</dbReference>
<dbReference type="KEGG" id="bma:BMA0151"/>
<sequence>MWSGIPSLGRLWGGVIKSSPTQRLRGLEDAPEGAASPFSFRRLVHARVRAPPARRDERHKRRAVSGRAHLPILGGPAQPARVESQARSLIIHGVSR</sequence>
<organism evidence="2 3">
    <name type="scientific">Burkholderia mallei (strain ATCC 23344)</name>
    <dbReference type="NCBI Taxonomy" id="243160"/>
    <lineage>
        <taxon>Bacteria</taxon>
        <taxon>Pseudomonadati</taxon>
        <taxon>Pseudomonadota</taxon>
        <taxon>Betaproteobacteria</taxon>
        <taxon>Burkholderiales</taxon>
        <taxon>Burkholderiaceae</taxon>
        <taxon>Burkholderia</taxon>
        <taxon>pseudomallei group</taxon>
    </lineage>
</organism>
<dbReference type="AlphaFoldDB" id="A0A0H2WHJ7"/>
<dbReference type="HOGENOM" id="CLU_2491882_0_0_4"/>